<name>A0A7T4EGI6_9CORY</name>
<evidence type="ECO:0000313" key="3">
    <source>
        <dbReference type="EMBL" id="QQB46977.1"/>
    </source>
</evidence>
<dbReference type="PROSITE" id="PS01137">
    <property type="entry name" value="TATD_1"/>
    <property type="match status" value="1"/>
</dbReference>
<accession>A0A7T4EGI6</accession>
<dbReference type="AlphaFoldDB" id="A0A7T4EGI6"/>
<dbReference type="InterPro" id="IPR032466">
    <property type="entry name" value="Metal_Hydrolase"/>
</dbReference>
<dbReference type="PANTHER" id="PTHR46124:SF2">
    <property type="entry name" value="D-AMINOACYL-TRNA DEACYLASE"/>
    <property type="match status" value="1"/>
</dbReference>
<evidence type="ECO:0000256" key="1">
    <source>
        <dbReference type="ARBA" id="ARBA00022801"/>
    </source>
</evidence>
<dbReference type="OrthoDB" id="9810005at2"/>
<reference evidence="3 4" key="1">
    <citation type="submission" date="2020-12" db="EMBL/GenBank/DDBJ databases">
        <title>FDA dAtabase for Regulatory Grade micrObial Sequences (FDA-ARGOS): Supporting development and validation of Infectious Disease Dx tests.</title>
        <authorList>
            <person name="Sproer C."/>
            <person name="Gronow S."/>
            <person name="Severitt S."/>
            <person name="Schroder I."/>
            <person name="Tallon L."/>
            <person name="Sadzewicz L."/>
            <person name="Zhao X."/>
            <person name="Boylan J."/>
            <person name="Ott S."/>
            <person name="Bowen H."/>
            <person name="Vavikolanu K."/>
            <person name="Mehta A."/>
            <person name="Aluvathingal J."/>
            <person name="Nadendla S."/>
            <person name="Lowell S."/>
            <person name="Myers T."/>
            <person name="Yan Y."/>
            <person name="Sichtig H."/>
        </authorList>
    </citation>
    <scope>NUCLEOTIDE SEQUENCE [LARGE SCALE GENOMIC DNA]</scope>
    <source>
        <strain evidence="3 4">FDAARGOS_1053</strain>
    </source>
</reference>
<dbReference type="EMBL" id="CP066007">
    <property type="protein sequence ID" value="QQB46977.1"/>
    <property type="molecule type" value="Genomic_DNA"/>
</dbReference>
<feature type="binding site" evidence="2">
    <location>
        <position position="71"/>
    </location>
    <ligand>
        <name>a divalent metal cation</name>
        <dbReference type="ChEBI" id="CHEBI:60240"/>
        <label>1</label>
    </ligand>
</feature>
<gene>
    <name evidence="3" type="ORF">I6I10_03405</name>
</gene>
<dbReference type="GO" id="GO:0046872">
    <property type="term" value="F:metal ion binding"/>
    <property type="evidence" value="ECO:0007669"/>
    <property type="project" value="UniProtKB-KW"/>
</dbReference>
<dbReference type="InterPro" id="IPR018228">
    <property type="entry name" value="DNase_TatD-rel_CS"/>
</dbReference>
<dbReference type="InterPro" id="IPR001130">
    <property type="entry name" value="TatD-like"/>
</dbReference>
<dbReference type="Proteomes" id="UP000596145">
    <property type="component" value="Chromosome"/>
</dbReference>
<dbReference type="Pfam" id="PF01026">
    <property type="entry name" value="TatD_DNase"/>
    <property type="match status" value="1"/>
</dbReference>
<dbReference type="GeneID" id="92761234"/>
<dbReference type="PANTHER" id="PTHR46124">
    <property type="entry name" value="D-AMINOACYL-TRNA DEACYLASE"/>
    <property type="match status" value="1"/>
</dbReference>
<evidence type="ECO:0000256" key="2">
    <source>
        <dbReference type="PIRSR" id="PIRSR005902-1"/>
    </source>
</evidence>
<proteinExistence type="predicted"/>
<protein>
    <submittedName>
        <fullName evidence="3">TatD family hydrolase</fullName>
    </submittedName>
</protein>
<dbReference type="Gene3D" id="3.20.20.140">
    <property type="entry name" value="Metal-dependent hydrolases"/>
    <property type="match status" value="1"/>
</dbReference>
<keyword evidence="2" id="KW-0479">Metal-binding</keyword>
<organism evidence="3 4">
    <name type="scientific">Corynebacterium glucuronolyticum</name>
    <dbReference type="NCBI Taxonomy" id="39791"/>
    <lineage>
        <taxon>Bacteria</taxon>
        <taxon>Bacillati</taxon>
        <taxon>Actinomycetota</taxon>
        <taxon>Actinomycetes</taxon>
        <taxon>Mycobacteriales</taxon>
        <taxon>Corynebacteriaceae</taxon>
        <taxon>Corynebacterium</taxon>
    </lineage>
</organism>
<keyword evidence="1 3" id="KW-0378">Hydrolase</keyword>
<feature type="binding site" evidence="2">
    <location>
        <position position="178"/>
    </location>
    <ligand>
        <name>a divalent metal cation</name>
        <dbReference type="ChEBI" id="CHEBI:60240"/>
        <label>1</label>
    </ligand>
</feature>
<dbReference type="GO" id="GO:0016788">
    <property type="term" value="F:hydrolase activity, acting on ester bonds"/>
    <property type="evidence" value="ECO:0007669"/>
    <property type="project" value="InterPro"/>
</dbReference>
<feature type="binding site" evidence="2">
    <location>
        <position position="103"/>
    </location>
    <ligand>
        <name>a divalent metal cation</name>
        <dbReference type="ChEBI" id="CHEBI:60240"/>
        <label>2</label>
    </ligand>
</feature>
<feature type="binding site" evidence="2">
    <location>
        <position position="130"/>
    </location>
    <ligand>
        <name>a divalent metal cation</name>
        <dbReference type="ChEBI" id="CHEBI:60240"/>
        <label>2</label>
    </ligand>
</feature>
<evidence type="ECO:0000313" key="4">
    <source>
        <dbReference type="Proteomes" id="UP000596145"/>
    </source>
</evidence>
<dbReference type="SUPFAM" id="SSF51556">
    <property type="entry name" value="Metallo-dependent hydrolases"/>
    <property type="match status" value="1"/>
</dbReference>
<dbReference type="RefSeq" id="WP_084036178.1">
    <property type="nucleotide sequence ID" value="NZ_CP066007.1"/>
</dbReference>
<sequence>MLIDTHFHLDFLPDPTPFKSAPIIAQTLTPTAYLAQPHIPRHALGLHPWYASLDELPAFAATVDSTKFIGEVGLDYRFPHQEAFRRLVDLTVSSSRTHVMSIHAVRSVTAVLDILDEFDPCRTQITPIIHWFTGTSDELTRHIRAGGFISVNPRMLETKRGRAYVTQVPADRLLVETDLPREAGEMLTPEDHAAIIQGTVDKLSELRGEDMTARIEETQREIL</sequence>